<reference evidence="3 4" key="1">
    <citation type="submission" date="2017-10" db="EMBL/GenBank/DDBJ databases">
        <title>The draft genome sequence of Lewinella nigricans NBRC 102662.</title>
        <authorList>
            <person name="Wang K."/>
        </authorList>
    </citation>
    <scope>NUCLEOTIDE SEQUENCE [LARGE SCALE GENOMIC DNA]</scope>
    <source>
        <strain evidence="3 4">NBRC 102662</strain>
    </source>
</reference>
<evidence type="ECO:0000313" key="4">
    <source>
        <dbReference type="Proteomes" id="UP000223913"/>
    </source>
</evidence>
<gene>
    <name evidence="3" type="ORF">CRP01_35130</name>
</gene>
<evidence type="ECO:0000259" key="2">
    <source>
        <dbReference type="Pfam" id="PF11827"/>
    </source>
</evidence>
<comment type="caution">
    <text evidence="3">The sequence shown here is derived from an EMBL/GenBank/DDBJ whole genome shotgun (WGS) entry which is preliminary data.</text>
</comment>
<dbReference type="EMBL" id="PDUD01000048">
    <property type="protein sequence ID" value="PHN01872.1"/>
    <property type="molecule type" value="Genomic_DNA"/>
</dbReference>
<feature type="chain" id="PRO_5012429178" description="DUF3347 domain-containing protein" evidence="1">
    <location>
        <begin position="20"/>
        <end position="174"/>
    </location>
</feature>
<dbReference type="OrthoDB" id="5513217at2"/>
<sequence>MRSILLMFCLSLLSFTAFSQNEHAMHGKEHGMKMDQPENAVHFKDANATAVYQHYLALKDALVSSDQETTKSAAEMLEKSLQAAKSAKKLTGQAKAVAEASTLAQQRQAFSDLSNAVIQWVKSQKMEDGQIFLEYCPMANDNTGGYWLANESEINNPYFGKMMLHCGKVAETIH</sequence>
<feature type="domain" description="DUF3347" evidence="2">
    <location>
        <begin position="51"/>
        <end position="126"/>
    </location>
</feature>
<name>A0A2D0N004_FLAN2</name>
<evidence type="ECO:0000256" key="1">
    <source>
        <dbReference type="SAM" id="SignalP"/>
    </source>
</evidence>
<keyword evidence="1" id="KW-0732">Signal</keyword>
<dbReference type="AlphaFoldDB" id="A0A2D0N004"/>
<proteinExistence type="predicted"/>
<organism evidence="3 4">
    <name type="scientific">Flavilitoribacter nigricans (strain ATCC 23147 / DSM 23189 / NBRC 102662 / NCIMB 1420 / SS-2)</name>
    <name type="common">Lewinella nigricans</name>
    <dbReference type="NCBI Taxonomy" id="1122177"/>
    <lineage>
        <taxon>Bacteria</taxon>
        <taxon>Pseudomonadati</taxon>
        <taxon>Bacteroidota</taxon>
        <taxon>Saprospiria</taxon>
        <taxon>Saprospirales</taxon>
        <taxon>Lewinellaceae</taxon>
        <taxon>Flavilitoribacter</taxon>
    </lineage>
</organism>
<evidence type="ECO:0000313" key="3">
    <source>
        <dbReference type="EMBL" id="PHN01872.1"/>
    </source>
</evidence>
<accession>A0A2D0N004</accession>
<protein>
    <recommendedName>
        <fullName evidence="2">DUF3347 domain-containing protein</fullName>
    </recommendedName>
</protein>
<dbReference type="Pfam" id="PF11827">
    <property type="entry name" value="DUF3347"/>
    <property type="match status" value="1"/>
</dbReference>
<keyword evidence="4" id="KW-1185">Reference proteome</keyword>
<feature type="signal peptide" evidence="1">
    <location>
        <begin position="1"/>
        <end position="19"/>
    </location>
</feature>
<dbReference type="InterPro" id="IPR021782">
    <property type="entry name" value="DUF3347"/>
</dbReference>
<dbReference type="Proteomes" id="UP000223913">
    <property type="component" value="Unassembled WGS sequence"/>
</dbReference>